<dbReference type="Proteomes" id="UP000249081">
    <property type="component" value="Unassembled WGS sequence"/>
</dbReference>
<evidence type="ECO:0000256" key="1">
    <source>
        <dbReference type="ARBA" id="ARBA00004141"/>
    </source>
</evidence>
<feature type="transmembrane region" description="Helical" evidence="6">
    <location>
        <begin position="165"/>
        <end position="187"/>
    </location>
</feature>
<comment type="caution">
    <text evidence="7">The sequence shown here is derived from an EMBL/GenBank/DDBJ whole genome shotgun (WGS) entry which is preliminary data.</text>
</comment>
<comment type="similarity">
    <text evidence="2">Belongs to the autoinducer-2 exporter (AI-2E) (TC 2.A.86) family.</text>
</comment>
<evidence type="ECO:0000313" key="8">
    <source>
        <dbReference type="Proteomes" id="UP000249081"/>
    </source>
</evidence>
<gene>
    <name evidence="7" type="ORF">DCF17_00175</name>
</gene>
<feature type="transmembrane region" description="Helical" evidence="6">
    <location>
        <begin position="208"/>
        <end position="231"/>
    </location>
</feature>
<evidence type="ECO:0000256" key="2">
    <source>
        <dbReference type="ARBA" id="ARBA00009773"/>
    </source>
</evidence>
<dbReference type="InterPro" id="IPR002549">
    <property type="entry name" value="AI-2E-like"/>
</dbReference>
<evidence type="ECO:0000313" key="7">
    <source>
        <dbReference type="EMBL" id="PZO45801.1"/>
    </source>
</evidence>
<evidence type="ECO:0000256" key="4">
    <source>
        <dbReference type="ARBA" id="ARBA00022989"/>
    </source>
</evidence>
<keyword evidence="5 6" id="KW-0472">Membrane</keyword>
<feature type="transmembrane region" description="Helical" evidence="6">
    <location>
        <begin position="37"/>
        <end position="55"/>
    </location>
</feature>
<evidence type="ECO:0000256" key="3">
    <source>
        <dbReference type="ARBA" id="ARBA00022692"/>
    </source>
</evidence>
<feature type="transmembrane region" description="Helical" evidence="6">
    <location>
        <begin position="237"/>
        <end position="258"/>
    </location>
</feature>
<keyword evidence="3 6" id="KW-0812">Transmembrane</keyword>
<comment type="subcellular location">
    <subcellularLocation>
        <location evidence="1">Membrane</location>
        <topology evidence="1">Multi-pass membrane protein</topology>
    </subcellularLocation>
</comment>
<dbReference type="PANTHER" id="PTHR21716:SF66">
    <property type="entry name" value="TRANSPORT PROTEIN SLL0063-RELATED"/>
    <property type="match status" value="1"/>
</dbReference>
<dbReference type="GO" id="GO:0016020">
    <property type="term" value="C:membrane"/>
    <property type="evidence" value="ECO:0007669"/>
    <property type="project" value="UniProtKB-SubCell"/>
</dbReference>
<dbReference type="GO" id="GO:0055085">
    <property type="term" value="P:transmembrane transport"/>
    <property type="evidence" value="ECO:0007669"/>
    <property type="project" value="TreeGrafter"/>
</dbReference>
<reference evidence="7 8" key="2">
    <citation type="submission" date="2018-06" db="EMBL/GenBank/DDBJ databases">
        <title>Metagenomic assembly of (sub)arctic Cyanobacteria and their associated microbiome from non-axenic cultures.</title>
        <authorList>
            <person name="Baurain D."/>
        </authorList>
    </citation>
    <scope>NUCLEOTIDE SEQUENCE [LARGE SCALE GENOMIC DNA]</scope>
    <source>
        <strain evidence="7">ULC041bin1</strain>
    </source>
</reference>
<reference evidence="8" key="1">
    <citation type="submission" date="2018-04" db="EMBL/GenBank/DDBJ databases">
        <authorList>
            <person name="Cornet L."/>
        </authorList>
    </citation>
    <scope>NUCLEOTIDE SEQUENCE [LARGE SCALE GENOMIC DNA]</scope>
</reference>
<evidence type="ECO:0000256" key="6">
    <source>
        <dbReference type="SAM" id="Phobius"/>
    </source>
</evidence>
<protein>
    <submittedName>
        <fullName evidence="7">AI-2E family transporter</fullName>
    </submittedName>
</protein>
<accession>A0A2W4YEW4</accession>
<feature type="transmembrane region" description="Helical" evidence="6">
    <location>
        <begin position="305"/>
        <end position="326"/>
    </location>
</feature>
<dbReference type="Pfam" id="PF01594">
    <property type="entry name" value="AI-2E_transport"/>
    <property type="match status" value="1"/>
</dbReference>
<sequence>MTSPFQLPKWAIAALAFPLICLNGWVLYRLGEGLQPIPSIFITASLIAFLLDAPIDWLEKRGLARSLAVALVVLLVIVVVIILAIFLGPQVWQQFNDFADRLPGWIEQAKTQLLLLEDRAIFQNAPINLDQLTVEAANQLTNALQATTSQAISVTLSTLDSVLNLLITAVLAILLVINGDPLWEGLLSWFPTFWQAQIRDSLRPSFQGYFTGQATLALILSVAQSTALVLLNVPFGLLFGLVIGLVSIIPFGGTVAVAGISTLLAFQNVWLGLKVLGVAVVLGQINDNLVAPRLIGGITGLNPAIIILALLVGAKFGGFLGLLLAVPTASFTKKIVDSARRPRGETVSLETLEAKA</sequence>
<feature type="transmembrane region" description="Helical" evidence="6">
    <location>
        <begin position="12"/>
        <end position="31"/>
    </location>
</feature>
<dbReference type="EMBL" id="QBMN01000001">
    <property type="protein sequence ID" value="PZO45801.1"/>
    <property type="molecule type" value="Genomic_DNA"/>
</dbReference>
<proteinExistence type="inferred from homology"/>
<keyword evidence="4 6" id="KW-1133">Transmembrane helix</keyword>
<organism evidence="7 8">
    <name type="scientific">Shackletoniella antarctica</name>
    <dbReference type="NCBI Taxonomy" id="268115"/>
    <lineage>
        <taxon>Bacteria</taxon>
        <taxon>Bacillati</taxon>
        <taxon>Cyanobacteriota</taxon>
        <taxon>Cyanophyceae</taxon>
        <taxon>Oculatellales</taxon>
        <taxon>Oculatellaceae</taxon>
        <taxon>Shackletoniella</taxon>
    </lineage>
</organism>
<name>A0A2W4YEW4_9CYAN</name>
<dbReference type="AlphaFoldDB" id="A0A2W4YEW4"/>
<evidence type="ECO:0000256" key="5">
    <source>
        <dbReference type="ARBA" id="ARBA00023136"/>
    </source>
</evidence>
<feature type="transmembrane region" description="Helical" evidence="6">
    <location>
        <begin position="67"/>
        <end position="87"/>
    </location>
</feature>
<dbReference type="PANTHER" id="PTHR21716">
    <property type="entry name" value="TRANSMEMBRANE PROTEIN"/>
    <property type="match status" value="1"/>
</dbReference>